<evidence type="ECO:0000256" key="1">
    <source>
        <dbReference type="SAM" id="Phobius"/>
    </source>
</evidence>
<dbReference type="EMBL" id="WITJ01000016">
    <property type="protein sequence ID" value="MQW40323.1"/>
    <property type="molecule type" value="Genomic_DNA"/>
</dbReference>
<feature type="transmembrane region" description="Helical" evidence="1">
    <location>
        <begin position="55"/>
        <end position="73"/>
    </location>
</feature>
<name>A0A7X1Z9P1_9LACT</name>
<sequence length="102" mass="11608">MLFSIIVKVIVTLYALLMVFASIKEFNSKDRLGNTVNIISGIAIFLSSFLENEYFKIISIIGLLVFIVTAIINGLQNHAFHIKHHIARFIITIIFIILIIYI</sequence>
<feature type="transmembrane region" description="Helical" evidence="1">
    <location>
        <begin position="32"/>
        <end position="49"/>
    </location>
</feature>
<reference evidence="2 3" key="1">
    <citation type="submission" date="2019-10" db="EMBL/GenBank/DDBJ databases">
        <authorList>
            <person name="Dong K."/>
        </authorList>
    </citation>
    <scope>NUCLEOTIDE SEQUENCE [LARGE SCALE GENOMIC DNA]</scope>
    <source>
        <strain evidence="2 3">DSM 28960</strain>
    </source>
</reference>
<protein>
    <submittedName>
        <fullName evidence="2">Uncharacterized protein</fullName>
    </submittedName>
</protein>
<keyword evidence="1" id="KW-1133">Transmembrane helix</keyword>
<keyword evidence="1" id="KW-0812">Transmembrane</keyword>
<dbReference type="AlphaFoldDB" id="A0A7X1Z9P1"/>
<dbReference type="OrthoDB" id="9917485at2"/>
<proteinExistence type="predicted"/>
<comment type="caution">
    <text evidence="2">The sequence shown here is derived from an EMBL/GenBank/DDBJ whole genome shotgun (WGS) entry which is preliminary data.</text>
</comment>
<organism evidence="2 3">
    <name type="scientific">Lactococcus hircilactis</name>
    <dbReference type="NCBI Taxonomy" id="1494462"/>
    <lineage>
        <taxon>Bacteria</taxon>
        <taxon>Bacillati</taxon>
        <taxon>Bacillota</taxon>
        <taxon>Bacilli</taxon>
        <taxon>Lactobacillales</taxon>
        <taxon>Streptococcaceae</taxon>
        <taxon>Lactococcus</taxon>
    </lineage>
</organism>
<evidence type="ECO:0000313" key="2">
    <source>
        <dbReference type="EMBL" id="MQW40323.1"/>
    </source>
</evidence>
<dbReference type="Proteomes" id="UP000439550">
    <property type="component" value="Unassembled WGS sequence"/>
</dbReference>
<gene>
    <name evidence="2" type="ORF">GHI93_10350</name>
</gene>
<feature type="transmembrane region" description="Helical" evidence="1">
    <location>
        <begin position="85"/>
        <end position="101"/>
    </location>
</feature>
<keyword evidence="3" id="KW-1185">Reference proteome</keyword>
<accession>A0A7X1Z9P1</accession>
<evidence type="ECO:0000313" key="3">
    <source>
        <dbReference type="Proteomes" id="UP000439550"/>
    </source>
</evidence>
<feature type="transmembrane region" description="Helical" evidence="1">
    <location>
        <begin position="6"/>
        <end position="23"/>
    </location>
</feature>
<keyword evidence="1" id="KW-0472">Membrane</keyword>